<organism evidence="1 2">
    <name type="scientific">Carpediemonas membranifera</name>
    <dbReference type="NCBI Taxonomy" id="201153"/>
    <lineage>
        <taxon>Eukaryota</taxon>
        <taxon>Metamonada</taxon>
        <taxon>Carpediemonas-like organisms</taxon>
        <taxon>Carpediemonas</taxon>
    </lineage>
</organism>
<sequence>MPEELALEATAPGPTLVKASVPARQVRRASSTYPGNARWRLVPNIYIANQGFLVNRDLSRTLEIKRHLRTLALSFNAFDVWSTTLLPYVAWIINSTPHSATGFTPFELLFGTHAASRQINSPDDTSEHAAETPLTSVAEYLTAMDNLLAKLCRKAVKHQSSTRQGRVETQHVPIKPGDYVLRKNHTESKLHGHSGPFKVVEVNPFSAVIVPRLADAPRRTVHLTHLIPVKSDLSEGDLAYFAATDQEEWFVERILRSKPGFLRVKWIGSADKTWEPIDSVKHTPPAKKFLAAHPELLREGSDPSTD</sequence>
<dbReference type="InterPro" id="IPR016197">
    <property type="entry name" value="Chromo-like_dom_sf"/>
</dbReference>
<dbReference type="EMBL" id="JAHDYR010000040">
    <property type="protein sequence ID" value="KAG9392071.1"/>
    <property type="molecule type" value="Genomic_DNA"/>
</dbReference>
<dbReference type="OrthoDB" id="8051507at2759"/>
<evidence type="ECO:0000313" key="2">
    <source>
        <dbReference type="Proteomes" id="UP000717585"/>
    </source>
</evidence>
<proteinExistence type="predicted"/>
<keyword evidence="2" id="KW-1185">Reference proteome</keyword>
<accession>A0A8J6AR10</accession>
<evidence type="ECO:0000313" key="1">
    <source>
        <dbReference type="EMBL" id="KAG9392071.1"/>
    </source>
</evidence>
<dbReference type="InterPro" id="IPR036397">
    <property type="entry name" value="RNaseH_sf"/>
</dbReference>
<dbReference type="SUPFAM" id="SSF54160">
    <property type="entry name" value="Chromo domain-like"/>
    <property type="match status" value="1"/>
</dbReference>
<name>A0A8J6AR10_9EUKA</name>
<evidence type="ECO:0008006" key="3">
    <source>
        <dbReference type="Google" id="ProtNLM"/>
    </source>
</evidence>
<dbReference type="GO" id="GO:0003676">
    <property type="term" value="F:nucleic acid binding"/>
    <property type="evidence" value="ECO:0007669"/>
    <property type="project" value="InterPro"/>
</dbReference>
<dbReference type="Gene3D" id="3.30.420.10">
    <property type="entry name" value="Ribonuclease H-like superfamily/Ribonuclease H"/>
    <property type="match status" value="1"/>
</dbReference>
<gene>
    <name evidence="1" type="ORF">J8273_6662</name>
</gene>
<comment type="caution">
    <text evidence="1">The sequence shown here is derived from an EMBL/GenBank/DDBJ whole genome shotgun (WGS) entry which is preliminary data.</text>
</comment>
<dbReference type="Proteomes" id="UP000717585">
    <property type="component" value="Unassembled WGS sequence"/>
</dbReference>
<reference evidence="1" key="1">
    <citation type="submission" date="2021-05" db="EMBL/GenBank/DDBJ databases">
        <title>A free-living protist that lacks canonical eukaryotic 1 DNA replication and segregation systems.</title>
        <authorList>
            <person name="Salas-Leiva D.E."/>
            <person name="Tromer E.C."/>
            <person name="Curtis B.A."/>
            <person name="Jerlstrom-Hultqvist J."/>
            <person name="Kolisko M."/>
            <person name="Yi Z."/>
            <person name="Salas-Leiva J.S."/>
            <person name="Gallot-Lavallee L."/>
            <person name="Kops G.J.P.L."/>
            <person name="Archibald J.M."/>
            <person name="Simpson A.G.B."/>
            <person name="Roger A.J."/>
        </authorList>
    </citation>
    <scope>NUCLEOTIDE SEQUENCE</scope>
    <source>
        <strain evidence="1">BICM</strain>
    </source>
</reference>
<protein>
    <recommendedName>
        <fullName evidence="3">Integrase catalytic domain-containing protein</fullName>
    </recommendedName>
</protein>
<dbReference type="AlphaFoldDB" id="A0A8J6AR10"/>